<accession>A0AAX3WXA3</accession>
<name>A0AAX3WXA3_9BACI</name>
<dbReference type="EMBL" id="CP126101">
    <property type="protein sequence ID" value="WHY51010.1"/>
    <property type="molecule type" value="Genomic_DNA"/>
</dbReference>
<evidence type="ECO:0000313" key="1">
    <source>
        <dbReference type="EMBL" id="WHY51010.1"/>
    </source>
</evidence>
<gene>
    <name evidence="1" type="ORF">QNH24_22480</name>
</gene>
<protein>
    <submittedName>
        <fullName evidence="1">Uncharacterized protein</fullName>
    </submittedName>
</protein>
<dbReference type="AlphaFoldDB" id="A0AAX3WXA3"/>
<organism evidence="1 2">
    <name type="scientific">Lysinibacillus pakistanensis</name>
    <dbReference type="NCBI Taxonomy" id="759811"/>
    <lineage>
        <taxon>Bacteria</taxon>
        <taxon>Bacillati</taxon>
        <taxon>Bacillota</taxon>
        <taxon>Bacilli</taxon>
        <taxon>Bacillales</taxon>
        <taxon>Bacillaceae</taxon>
        <taxon>Lysinibacillus</taxon>
    </lineage>
</organism>
<sequence length="46" mass="5187">MESNEKRLNSIVLELEDSYLYLIASPAIEVQITENKPTVNGWAGCF</sequence>
<evidence type="ECO:0000313" key="2">
    <source>
        <dbReference type="Proteomes" id="UP001178322"/>
    </source>
</evidence>
<dbReference type="RefSeq" id="WP_283869620.1">
    <property type="nucleotide sequence ID" value="NZ_CP126101.1"/>
</dbReference>
<dbReference type="Proteomes" id="UP001178322">
    <property type="component" value="Chromosome"/>
</dbReference>
<proteinExistence type="predicted"/>
<reference evidence="1" key="1">
    <citation type="submission" date="2023-05" db="EMBL/GenBank/DDBJ databases">
        <title>Comparative genomics of Bacillaceae isolates and their secondary metabolite potential.</title>
        <authorList>
            <person name="Song L."/>
            <person name="Nielsen L.J."/>
            <person name="Mohite O."/>
            <person name="Xu X."/>
            <person name="Weber T."/>
            <person name="Kovacs A.T."/>
        </authorList>
    </citation>
    <scope>NUCLEOTIDE SEQUENCE</scope>
    <source>
        <strain evidence="1">LY1</strain>
    </source>
</reference>